<dbReference type="AlphaFoldDB" id="A0A0C3JLE0"/>
<dbReference type="Proteomes" id="UP000054217">
    <property type="component" value="Unassembled WGS sequence"/>
</dbReference>
<gene>
    <name evidence="3" type="ORF">M404DRAFT_31384</name>
</gene>
<feature type="region of interest" description="Disordered" evidence="1">
    <location>
        <begin position="46"/>
        <end position="72"/>
    </location>
</feature>
<proteinExistence type="predicted"/>
<protein>
    <recommendedName>
        <fullName evidence="5">HAT C-terminal dimerisation domain-containing protein</fullName>
    </recommendedName>
</protein>
<dbReference type="InParanoid" id="A0A0C3JLE0"/>
<reference evidence="3 4" key="1">
    <citation type="submission" date="2014-04" db="EMBL/GenBank/DDBJ databases">
        <authorList>
            <consortium name="DOE Joint Genome Institute"/>
            <person name="Kuo A."/>
            <person name="Kohler A."/>
            <person name="Costa M.D."/>
            <person name="Nagy L.G."/>
            <person name="Floudas D."/>
            <person name="Copeland A."/>
            <person name="Barry K.W."/>
            <person name="Cichocki N."/>
            <person name="Veneault-Fourrey C."/>
            <person name="LaButti K."/>
            <person name="Lindquist E.A."/>
            <person name="Lipzen A."/>
            <person name="Lundell T."/>
            <person name="Morin E."/>
            <person name="Murat C."/>
            <person name="Sun H."/>
            <person name="Tunlid A."/>
            <person name="Henrissat B."/>
            <person name="Grigoriev I.V."/>
            <person name="Hibbett D.S."/>
            <person name="Martin F."/>
            <person name="Nordberg H.P."/>
            <person name="Cantor M.N."/>
            <person name="Hua S.X."/>
        </authorList>
    </citation>
    <scope>NUCLEOTIDE SEQUENCE [LARGE SCALE GENOMIC DNA]</scope>
    <source>
        <strain evidence="3 4">Marx 270</strain>
    </source>
</reference>
<keyword evidence="4" id="KW-1185">Reference proteome</keyword>
<dbReference type="EMBL" id="KN832016">
    <property type="protein sequence ID" value="KIN98371.1"/>
    <property type="molecule type" value="Genomic_DNA"/>
</dbReference>
<dbReference type="HOGENOM" id="CLU_2723242_0_0_1"/>
<accession>A0A0C3JLE0</accession>
<evidence type="ECO:0000313" key="4">
    <source>
        <dbReference type="Proteomes" id="UP000054217"/>
    </source>
</evidence>
<feature type="signal peptide" evidence="2">
    <location>
        <begin position="1"/>
        <end position="28"/>
    </location>
</feature>
<evidence type="ECO:0000256" key="2">
    <source>
        <dbReference type="SAM" id="SignalP"/>
    </source>
</evidence>
<reference evidence="4" key="2">
    <citation type="submission" date="2015-01" db="EMBL/GenBank/DDBJ databases">
        <title>Evolutionary Origins and Diversification of the Mycorrhizal Mutualists.</title>
        <authorList>
            <consortium name="DOE Joint Genome Institute"/>
            <consortium name="Mycorrhizal Genomics Consortium"/>
            <person name="Kohler A."/>
            <person name="Kuo A."/>
            <person name="Nagy L.G."/>
            <person name="Floudas D."/>
            <person name="Copeland A."/>
            <person name="Barry K.W."/>
            <person name="Cichocki N."/>
            <person name="Veneault-Fourrey C."/>
            <person name="LaButti K."/>
            <person name="Lindquist E.A."/>
            <person name="Lipzen A."/>
            <person name="Lundell T."/>
            <person name="Morin E."/>
            <person name="Murat C."/>
            <person name="Riley R."/>
            <person name="Ohm R."/>
            <person name="Sun H."/>
            <person name="Tunlid A."/>
            <person name="Henrissat B."/>
            <person name="Grigoriev I.V."/>
            <person name="Hibbett D.S."/>
            <person name="Martin F."/>
        </authorList>
    </citation>
    <scope>NUCLEOTIDE SEQUENCE [LARGE SCALE GENOMIC DNA]</scope>
    <source>
        <strain evidence="4">Marx 270</strain>
    </source>
</reference>
<feature type="chain" id="PRO_5002179239" description="HAT C-terminal dimerisation domain-containing protein" evidence="2">
    <location>
        <begin position="29"/>
        <end position="72"/>
    </location>
</feature>
<sequence length="72" mass="7945">MPMVLFLRYQALVEVAAISLTTACSATARPTSNRIFGSFRTLHDGQNAARTKDQHARHAPKNSSHDLYFPAS</sequence>
<name>A0A0C3JLE0_PISTI</name>
<evidence type="ECO:0000256" key="1">
    <source>
        <dbReference type="SAM" id="MobiDB-lite"/>
    </source>
</evidence>
<evidence type="ECO:0000313" key="3">
    <source>
        <dbReference type="EMBL" id="KIN98371.1"/>
    </source>
</evidence>
<evidence type="ECO:0008006" key="5">
    <source>
        <dbReference type="Google" id="ProtNLM"/>
    </source>
</evidence>
<organism evidence="3 4">
    <name type="scientific">Pisolithus tinctorius Marx 270</name>
    <dbReference type="NCBI Taxonomy" id="870435"/>
    <lineage>
        <taxon>Eukaryota</taxon>
        <taxon>Fungi</taxon>
        <taxon>Dikarya</taxon>
        <taxon>Basidiomycota</taxon>
        <taxon>Agaricomycotina</taxon>
        <taxon>Agaricomycetes</taxon>
        <taxon>Agaricomycetidae</taxon>
        <taxon>Boletales</taxon>
        <taxon>Sclerodermatineae</taxon>
        <taxon>Pisolithaceae</taxon>
        <taxon>Pisolithus</taxon>
    </lineage>
</organism>
<keyword evidence="2" id="KW-0732">Signal</keyword>